<keyword evidence="5 13" id="KW-0963">Cytoplasm</keyword>
<dbReference type="GO" id="GO:0003887">
    <property type="term" value="F:DNA-directed DNA polymerase activity"/>
    <property type="evidence" value="ECO:0007669"/>
    <property type="project" value="UniProtKB-UniRule"/>
</dbReference>
<evidence type="ECO:0000256" key="11">
    <source>
        <dbReference type="ARBA" id="ARBA00023204"/>
    </source>
</evidence>
<evidence type="ECO:0000256" key="3">
    <source>
        <dbReference type="ARBA" id="ARBA00012417"/>
    </source>
</evidence>
<dbReference type="EMBL" id="BOPV01000001">
    <property type="protein sequence ID" value="GIL41690.1"/>
    <property type="molecule type" value="Genomic_DNA"/>
</dbReference>
<evidence type="ECO:0000256" key="1">
    <source>
        <dbReference type="ARBA" id="ARBA00004496"/>
    </source>
</evidence>
<evidence type="ECO:0000256" key="12">
    <source>
        <dbReference type="ARBA" id="ARBA00049244"/>
    </source>
</evidence>
<evidence type="ECO:0000256" key="4">
    <source>
        <dbReference type="ARBA" id="ARBA00017273"/>
    </source>
</evidence>
<organism evidence="15 16">
    <name type="scientific">Roseiterribacter gracilis</name>
    <dbReference type="NCBI Taxonomy" id="2812848"/>
    <lineage>
        <taxon>Bacteria</taxon>
        <taxon>Pseudomonadati</taxon>
        <taxon>Pseudomonadota</taxon>
        <taxon>Alphaproteobacteria</taxon>
        <taxon>Rhodospirillales</taxon>
        <taxon>Roseiterribacteraceae</taxon>
        <taxon>Roseiterribacter</taxon>
    </lineage>
</organism>
<dbReference type="EC" id="2.7.7.7" evidence="3 13"/>
<dbReference type="GO" id="GO:0008408">
    <property type="term" value="F:3'-5' exonuclease activity"/>
    <property type="evidence" value="ECO:0007669"/>
    <property type="project" value="InterPro"/>
</dbReference>
<keyword evidence="10 13" id="KW-0239">DNA-directed DNA polymerase</keyword>
<dbReference type="Pfam" id="PF01336">
    <property type="entry name" value="tRNA_anti-codon"/>
    <property type="match status" value="1"/>
</dbReference>
<evidence type="ECO:0000256" key="7">
    <source>
        <dbReference type="ARBA" id="ARBA00022695"/>
    </source>
</evidence>
<evidence type="ECO:0000256" key="2">
    <source>
        <dbReference type="ARBA" id="ARBA00007391"/>
    </source>
</evidence>
<comment type="caution">
    <text evidence="15">The sequence shown here is derived from an EMBL/GenBank/DDBJ whole genome shotgun (WGS) entry which is preliminary data.</text>
</comment>
<evidence type="ECO:0000256" key="10">
    <source>
        <dbReference type="ARBA" id="ARBA00022932"/>
    </source>
</evidence>
<dbReference type="InterPro" id="IPR029460">
    <property type="entry name" value="DNAPol_HHH"/>
</dbReference>
<evidence type="ECO:0000259" key="14">
    <source>
        <dbReference type="SMART" id="SM00481"/>
    </source>
</evidence>
<reference evidence="15" key="1">
    <citation type="submission" date="2021-02" db="EMBL/GenBank/DDBJ databases">
        <title>Genome sequence of Rhodospirillales sp. strain TMPK1 isolated from soil.</title>
        <authorList>
            <person name="Nakai R."/>
            <person name="Kusada H."/>
            <person name="Tamaki H."/>
        </authorList>
    </citation>
    <scope>NUCLEOTIDE SEQUENCE</scope>
    <source>
        <strain evidence="15">TMPK1</strain>
    </source>
</reference>
<dbReference type="InterPro" id="IPR004365">
    <property type="entry name" value="NA-bd_OB_tRNA"/>
</dbReference>
<keyword evidence="6 13" id="KW-0808">Transferase</keyword>
<dbReference type="SUPFAM" id="SSF89550">
    <property type="entry name" value="PHP domain-like"/>
    <property type="match status" value="1"/>
</dbReference>
<dbReference type="PANTHER" id="PTHR32294:SF4">
    <property type="entry name" value="ERROR-PRONE DNA POLYMERASE"/>
    <property type="match status" value="1"/>
</dbReference>
<gene>
    <name evidence="15" type="primary">dnaE2-2</name>
    <name evidence="13" type="synonym">dnaE2</name>
    <name evidence="15" type="ORF">TMPK1_39270</name>
</gene>
<name>A0A8S8XLJ0_9PROT</name>
<proteinExistence type="inferred from homology"/>
<dbReference type="Gene3D" id="3.20.20.140">
    <property type="entry name" value="Metal-dependent hydrolases"/>
    <property type="match status" value="1"/>
</dbReference>
<keyword evidence="7 13" id="KW-0548">Nucleotidyltransferase</keyword>
<keyword evidence="11 13" id="KW-0234">DNA repair</keyword>
<evidence type="ECO:0000256" key="9">
    <source>
        <dbReference type="ARBA" id="ARBA00022763"/>
    </source>
</evidence>
<dbReference type="Pfam" id="PF14579">
    <property type="entry name" value="HHH_6"/>
    <property type="match status" value="1"/>
</dbReference>
<dbReference type="NCBIfam" id="NF004225">
    <property type="entry name" value="PRK05672.1"/>
    <property type="match status" value="1"/>
</dbReference>
<evidence type="ECO:0000256" key="6">
    <source>
        <dbReference type="ARBA" id="ARBA00022679"/>
    </source>
</evidence>
<dbReference type="Pfam" id="PF02811">
    <property type="entry name" value="PHP"/>
    <property type="match status" value="1"/>
</dbReference>
<comment type="similarity">
    <text evidence="2 13">Belongs to the DNA polymerase type-C family. DnaE2 subfamily.</text>
</comment>
<comment type="function">
    <text evidence="13">DNA polymerase involved in damage-induced mutagenesis and translesion synthesis (TLS). It is not the major replicative DNA polymerase.</text>
</comment>
<dbReference type="InterPro" id="IPR004805">
    <property type="entry name" value="DnaE2/DnaE/PolC"/>
</dbReference>
<dbReference type="Gene3D" id="1.10.150.870">
    <property type="match status" value="1"/>
</dbReference>
<keyword evidence="16" id="KW-1185">Reference proteome</keyword>
<accession>A0A8S8XLJ0</accession>
<dbReference type="Proteomes" id="UP000681075">
    <property type="component" value="Unassembled WGS sequence"/>
</dbReference>
<feature type="domain" description="Polymerase/histidinol phosphatase N-terminal" evidence="14">
    <location>
        <begin position="6"/>
        <end position="73"/>
    </location>
</feature>
<evidence type="ECO:0000313" key="16">
    <source>
        <dbReference type="Proteomes" id="UP000681075"/>
    </source>
</evidence>
<dbReference type="InterPro" id="IPR040982">
    <property type="entry name" value="DNA_pol3_finger"/>
</dbReference>
<dbReference type="SMART" id="SM00481">
    <property type="entry name" value="POLIIIAc"/>
    <property type="match status" value="1"/>
</dbReference>
<evidence type="ECO:0000256" key="8">
    <source>
        <dbReference type="ARBA" id="ARBA00022705"/>
    </source>
</evidence>
<dbReference type="InterPro" id="IPR016195">
    <property type="entry name" value="Pol/histidinol_Pase-like"/>
</dbReference>
<dbReference type="InterPro" id="IPR004013">
    <property type="entry name" value="PHP_dom"/>
</dbReference>
<dbReference type="GO" id="GO:0006281">
    <property type="term" value="P:DNA repair"/>
    <property type="evidence" value="ECO:0007669"/>
    <property type="project" value="UniProtKB-UniRule"/>
</dbReference>
<protein>
    <recommendedName>
        <fullName evidence="4 13">Error-prone DNA polymerase</fullName>
        <ecNumber evidence="3 13">2.7.7.7</ecNumber>
    </recommendedName>
</protein>
<comment type="catalytic activity">
    <reaction evidence="12 13">
        <text>DNA(n) + a 2'-deoxyribonucleoside 5'-triphosphate = DNA(n+1) + diphosphate</text>
        <dbReference type="Rhea" id="RHEA:22508"/>
        <dbReference type="Rhea" id="RHEA-COMP:17339"/>
        <dbReference type="Rhea" id="RHEA-COMP:17340"/>
        <dbReference type="ChEBI" id="CHEBI:33019"/>
        <dbReference type="ChEBI" id="CHEBI:61560"/>
        <dbReference type="ChEBI" id="CHEBI:173112"/>
        <dbReference type="EC" id="2.7.7.7"/>
    </reaction>
</comment>
<dbReference type="CDD" id="cd04485">
    <property type="entry name" value="DnaE_OBF"/>
    <property type="match status" value="1"/>
</dbReference>
<dbReference type="InterPro" id="IPR023073">
    <property type="entry name" value="DnaE2"/>
</dbReference>
<dbReference type="PANTHER" id="PTHR32294">
    <property type="entry name" value="DNA POLYMERASE III SUBUNIT ALPHA"/>
    <property type="match status" value="1"/>
</dbReference>
<dbReference type="Pfam" id="PF07733">
    <property type="entry name" value="DNA_pol3_alpha"/>
    <property type="match status" value="1"/>
</dbReference>
<dbReference type="RefSeq" id="WP_420245289.1">
    <property type="nucleotide sequence ID" value="NZ_BOPV01000001.1"/>
</dbReference>
<evidence type="ECO:0000256" key="5">
    <source>
        <dbReference type="ARBA" id="ARBA00022490"/>
    </source>
</evidence>
<dbReference type="AlphaFoldDB" id="A0A8S8XLJ0"/>
<keyword evidence="8 13" id="KW-0235">DNA replication</keyword>
<dbReference type="NCBIfam" id="TIGR00594">
    <property type="entry name" value="polc"/>
    <property type="match status" value="1"/>
</dbReference>
<evidence type="ECO:0000256" key="13">
    <source>
        <dbReference type="HAMAP-Rule" id="MF_01902"/>
    </source>
</evidence>
<dbReference type="GO" id="GO:0003676">
    <property type="term" value="F:nucleic acid binding"/>
    <property type="evidence" value="ECO:0007669"/>
    <property type="project" value="InterPro"/>
</dbReference>
<dbReference type="CDD" id="cd07434">
    <property type="entry name" value="PHP_PolIIIA_DnaE2"/>
    <property type="match status" value="1"/>
</dbReference>
<dbReference type="InterPro" id="IPR011708">
    <property type="entry name" value="DNA_pol3_alpha_NTPase_dom"/>
</dbReference>
<dbReference type="GO" id="GO:0006260">
    <property type="term" value="P:DNA replication"/>
    <property type="evidence" value="ECO:0007669"/>
    <property type="project" value="UniProtKB-KW"/>
</dbReference>
<dbReference type="GO" id="GO:0005737">
    <property type="term" value="C:cytoplasm"/>
    <property type="evidence" value="ECO:0007669"/>
    <property type="project" value="UniProtKB-SubCell"/>
</dbReference>
<dbReference type="InterPro" id="IPR003141">
    <property type="entry name" value="Pol/His_phosphatase_N"/>
</dbReference>
<keyword evidence="9 13" id="KW-0227">DNA damage</keyword>
<dbReference type="HAMAP" id="MF_01902">
    <property type="entry name" value="DNApol_error_prone"/>
    <property type="match status" value="1"/>
</dbReference>
<sequence>MKPAYAELQVTSNFSFLRGGASPAEYVVAADAIGLHGLAITDRNTVAGIVRGWDAARELNLKYLSACRVDLVDAPSVLLYPTDRAAYGRMTSLLTRGKRRAPKAQCHLTRDDLLAYAEGLIAIALPGDGFEAHLRALREAFDDRLYVGASHLFRGDDARRIALLQTQADAIGAPLVALGDTLYHVPARRPLQDVLTCIREKCTIQEAGSRLEANAERCLKSPREMARLFANHPGALEHTIEITQRCTFDLGELKYEYPAEPVPEGLTPQLHLEERVWTHAAEKYHGDVPIKVRDRLNTELKLIAELDYAPYFLTVYDIVNFARSQKILCQGRGSAANSIVCYILGITAVSPDMVDTLFERFVSPERKEPPDIDVDFEHERREEVIQYIYKKYTRDRAALTATLITYRPRSAIRDVGKAMGLSQDVVDRLAQTLWGWGRDGVQDDYVREAGLDPEEPTIRATLALTRALLGFPRHLSQHVGGFVISAGPLHETVPIENAAMDDRTVIEWDKDDLDSVGLLKIDVLALGMLTCLRKGLDLLARHKNLPLQLGDIEDGDRETYEMLQRADSVGVFQVESRAQMSMLPRLKPETFYDLVVEVAIVRPGPIQGDMVHPYLRRRSGLEPVTYPKEELREVLHKTCGVPLFQEQAMKIAMVAAKFTGSEANQLRRAMATFRHTGTIHTLKKRFITGMVDNGYELDFAQNCFAQIEGFGDYGFPESHAASFALLVYVSAWMKCHHPDVFGAALLNSLPMGFYAPAQLVRDAREHGVEIRPVDVNHSDWDCTLEPSSGKYLALRLGMRQAKGVSKQEAETIMAVRARMGPFERVEQLRRIPTVTTRTINALAKADAFGSMQRSRRDALWRAQGFDRGAQTALEAERVEPTARLRDETIGEAVLQDYAHLRLSLKAHPVGLFRRSLTGDGYVQNKKLADWIDGESIHVAGLVLIRQQPGTASGVIFVTLEDETGIANLVVWPSVFEQYRRVLLGSEVLGVRGKVQREGIVVHVVAEELFDLSDRLHGLAPANDSLMPRSRDFK</sequence>
<comment type="subcellular location">
    <subcellularLocation>
        <location evidence="1 13">Cytoplasm</location>
    </subcellularLocation>
</comment>
<dbReference type="Pfam" id="PF17657">
    <property type="entry name" value="DNA_pol3_finger"/>
    <property type="match status" value="1"/>
</dbReference>
<evidence type="ECO:0000313" key="15">
    <source>
        <dbReference type="EMBL" id="GIL41690.1"/>
    </source>
</evidence>